<sequence length="149" mass="15751">MQEVLGAFTKHAERVMSSALVAPWLRSCFRLSLSEFQSTPFHSSIHYPPPSSFPLLFCSSLAFLASGRKGDLPALVSHPCAWGQTGGVGGMRLVPPPLHPEGPEGPAKQGAAVAPSARHHSTMAGGSWSSVPPSPPPLHERPTGRQQEG</sequence>
<protein>
    <submittedName>
        <fullName evidence="2">Uncharacterized protein</fullName>
    </submittedName>
</protein>
<evidence type="ECO:0000256" key="1">
    <source>
        <dbReference type="SAM" id="MobiDB-lite"/>
    </source>
</evidence>
<evidence type="ECO:0000313" key="3">
    <source>
        <dbReference type="Proteomes" id="UP000324091"/>
    </source>
</evidence>
<proteinExistence type="predicted"/>
<evidence type="ECO:0000313" key="2">
    <source>
        <dbReference type="EMBL" id="TWW55589.1"/>
    </source>
</evidence>
<keyword evidence="3" id="KW-1185">Reference proteome</keyword>
<reference evidence="2 3" key="1">
    <citation type="submission" date="2019-04" db="EMBL/GenBank/DDBJ databases">
        <title>Chromosome genome assembly for Takifugu flavidus.</title>
        <authorList>
            <person name="Xiao S."/>
        </authorList>
    </citation>
    <scope>NUCLEOTIDE SEQUENCE [LARGE SCALE GENOMIC DNA]</scope>
    <source>
        <strain evidence="2">HTHZ2018</strain>
        <tissue evidence="2">Muscle</tissue>
    </source>
</reference>
<comment type="caution">
    <text evidence="2">The sequence shown here is derived from an EMBL/GenBank/DDBJ whole genome shotgun (WGS) entry which is preliminary data.</text>
</comment>
<organism evidence="2 3">
    <name type="scientific">Takifugu flavidus</name>
    <name type="common">sansaifugu</name>
    <dbReference type="NCBI Taxonomy" id="433684"/>
    <lineage>
        <taxon>Eukaryota</taxon>
        <taxon>Metazoa</taxon>
        <taxon>Chordata</taxon>
        <taxon>Craniata</taxon>
        <taxon>Vertebrata</taxon>
        <taxon>Euteleostomi</taxon>
        <taxon>Actinopterygii</taxon>
        <taxon>Neopterygii</taxon>
        <taxon>Teleostei</taxon>
        <taxon>Neoteleostei</taxon>
        <taxon>Acanthomorphata</taxon>
        <taxon>Eupercaria</taxon>
        <taxon>Tetraodontiformes</taxon>
        <taxon>Tetradontoidea</taxon>
        <taxon>Tetraodontidae</taxon>
        <taxon>Takifugu</taxon>
    </lineage>
</organism>
<dbReference type="EMBL" id="RHFK02000022">
    <property type="protein sequence ID" value="TWW55589.1"/>
    <property type="molecule type" value="Genomic_DNA"/>
</dbReference>
<gene>
    <name evidence="2" type="ORF">D4764_09G0006380</name>
</gene>
<accession>A0A5C6MLA5</accession>
<dbReference type="AlphaFoldDB" id="A0A5C6MLA5"/>
<feature type="region of interest" description="Disordered" evidence="1">
    <location>
        <begin position="91"/>
        <end position="149"/>
    </location>
</feature>
<dbReference type="Proteomes" id="UP000324091">
    <property type="component" value="Chromosome 9"/>
</dbReference>
<name>A0A5C6MLA5_9TELE</name>
<feature type="compositionally biased region" description="Basic and acidic residues" evidence="1">
    <location>
        <begin position="138"/>
        <end position="149"/>
    </location>
</feature>